<evidence type="ECO:0000256" key="1">
    <source>
        <dbReference type="SAM" id="Phobius"/>
    </source>
</evidence>
<evidence type="ECO:0000313" key="2">
    <source>
        <dbReference type="EMBL" id="SEP85840.1"/>
    </source>
</evidence>
<dbReference type="Proteomes" id="UP000198999">
    <property type="component" value="Unassembled WGS sequence"/>
</dbReference>
<reference evidence="2 3" key="1">
    <citation type="submission" date="2016-10" db="EMBL/GenBank/DDBJ databases">
        <authorList>
            <person name="de Groot N.N."/>
        </authorList>
    </citation>
    <scope>NUCLEOTIDE SEQUENCE [LARGE SCALE GENOMIC DNA]</scope>
    <source>
        <strain evidence="2 3">DSM 21035</strain>
    </source>
</reference>
<keyword evidence="1" id="KW-1133">Transmembrane helix</keyword>
<keyword evidence="1" id="KW-0812">Transmembrane</keyword>
<accession>A0A1H9B9Y9</accession>
<sequence>MLSLFQTPDIEEKIKNAPDEGYEIGVFIGSMIPFVVLVIIAYMIYYYSKKRNSNNNP</sequence>
<feature type="transmembrane region" description="Helical" evidence="1">
    <location>
        <begin position="24"/>
        <end position="47"/>
    </location>
</feature>
<proteinExistence type="predicted"/>
<dbReference type="STRING" id="419940.SAMN05421824_0509"/>
<keyword evidence="1" id="KW-0472">Membrane</keyword>
<dbReference type="EMBL" id="FOFN01000001">
    <property type="protein sequence ID" value="SEP85840.1"/>
    <property type="molecule type" value="Genomic_DNA"/>
</dbReference>
<organism evidence="2 3">
    <name type="scientific">Hyunsoonleella jejuensis</name>
    <dbReference type="NCBI Taxonomy" id="419940"/>
    <lineage>
        <taxon>Bacteria</taxon>
        <taxon>Pseudomonadati</taxon>
        <taxon>Bacteroidota</taxon>
        <taxon>Flavobacteriia</taxon>
        <taxon>Flavobacteriales</taxon>
        <taxon>Flavobacteriaceae</taxon>
    </lineage>
</organism>
<dbReference type="AlphaFoldDB" id="A0A1H9B9Y9"/>
<evidence type="ECO:0000313" key="3">
    <source>
        <dbReference type="Proteomes" id="UP000198999"/>
    </source>
</evidence>
<name>A0A1H9B9Y9_9FLAO</name>
<keyword evidence="3" id="KW-1185">Reference proteome</keyword>
<gene>
    <name evidence="2" type="ORF">SAMN05421824_0509</name>
</gene>
<protein>
    <submittedName>
        <fullName evidence="2">Uncharacterized protein</fullName>
    </submittedName>
</protein>